<dbReference type="EMBL" id="SOBT01000008">
    <property type="protein sequence ID" value="TDU31499.1"/>
    <property type="molecule type" value="Genomic_DNA"/>
</dbReference>
<feature type="domain" description="Acyl-CoA thioesterase-like N-terminal HotDog" evidence="1">
    <location>
        <begin position="23"/>
        <end position="106"/>
    </location>
</feature>
<evidence type="ECO:0000259" key="2">
    <source>
        <dbReference type="Pfam" id="PF20789"/>
    </source>
</evidence>
<protein>
    <submittedName>
        <fullName evidence="3">Acyl-CoA thioesterase</fullName>
    </submittedName>
</protein>
<dbReference type="RefSeq" id="WP_162851033.1">
    <property type="nucleotide sequence ID" value="NZ_MWIN01000012.1"/>
</dbReference>
<organism evidence="3 4">
    <name type="scientific">Panacagrimonas perspica</name>
    <dbReference type="NCBI Taxonomy" id="381431"/>
    <lineage>
        <taxon>Bacteria</taxon>
        <taxon>Pseudomonadati</taxon>
        <taxon>Pseudomonadota</taxon>
        <taxon>Gammaproteobacteria</taxon>
        <taxon>Nevskiales</taxon>
        <taxon>Nevskiaceae</taxon>
        <taxon>Panacagrimonas</taxon>
    </lineage>
</organism>
<dbReference type="Gene3D" id="2.40.160.210">
    <property type="entry name" value="Acyl-CoA thioesterase, double hotdog domain"/>
    <property type="match status" value="1"/>
</dbReference>
<dbReference type="InterPro" id="IPR029069">
    <property type="entry name" value="HotDog_dom_sf"/>
</dbReference>
<evidence type="ECO:0000313" key="4">
    <source>
        <dbReference type="Proteomes" id="UP000295341"/>
    </source>
</evidence>
<keyword evidence="4" id="KW-1185">Reference proteome</keyword>
<dbReference type="InterPro" id="IPR049449">
    <property type="entry name" value="TesB_ACOT8-like_N"/>
</dbReference>
<gene>
    <name evidence="3" type="ORF">DFR24_0869</name>
</gene>
<name>A0A4S3K576_9GAMM</name>
<comment type="caution">
    <text evidence="3">The sequence shown here is derived from an EMBL/GenBank/DDBJ whole genome shotgun (WGS) entry which is preliminary data.</text>
</comment>
<dbReference type="Pfam" id="PF20789">
    <property type="entry name" value="4HBT_3C"/>
    <property type="match status" value="1"/>
</dbReference>
<dbReference type="InterPro" id="IPR042171">
    <property type="entry name" value="Acyl-CoA_hotdog"/>
</dbReference>
<accession>A0A4S3K576</accession>
<proteinExistence type="predicted"/>
<sequence length="264" mass="28650">MLLTELVASLRIDGNAHVLDDVPQDWTQGRTLFGGLQAALLVHAMRSRVEPGLPLRTLQTTFVGPVFAGRLVIRCSVLRVGKSAVHVEGRILDGDQVLCTALAVFGRARESTLVITPPHPVVPLDAEHSKPMPWAGDAPPKFTQHVEQRWASGAFPFCGGAEPRTQIYVRYKNEPEVDESLVIAMADTIPSPAISMLHSFAPASSLSWTLELLSDHWPRSGSDFWLVDAEATAARDGYAFQTATMWSADGQAIALSRQSAVVFG</sequence>
<evidence type="ECO:0000313" key="3">
    <source>
        <dbReference type="EMBL" id="TDU31499.1"/>
    </source>
</evidence>
<evidence type="ECO:0000259" key="1">
    <source>
        <dbReference type="Pfam" id="PF13622"/>
    </source>
</evidence>
<dbReference type="Proteomes" id="UP000295341">
    <property type="component" value="Unassembled WGS sequence"/>
</dbReference>
<dbReference type="Pfam" id="PF13622">
    <property type="entry name" value="4HBT_3"/>
    <property type="match status" value="1"/>
</dbReference>
<dbReference type="InterPro" id="IPR049450">
    <property type="entry name" value="ACOT8-like_C"/>
</dbReference>
<dbReference type="AlphaFoldDB" id="A0A4S3K576"/>
<reference evidence="3 4" key="1">
    <citation type="submission" date="2019-03" db="EMBL/GenBank/DDBJ databases">
        <title>Genomic Encyclopedia of Type Strains, Phase IV (KMG-IV): sequencing the most valuable type-strain genomes for metagenomic binning, comparative biology and taxonomic classification.</title>
        <authorList>
            <person name="Goeker M."/>
        </authorList>
    </citation>
    <scope>NUCLEOTIDE SEQUENCE [LARGE SCALE GENOMIC DNA]</scope>
    <source>
        <strain evidence="3 4">DSM 26377</strain>
    </source>
</reference>
<dbReference type="SUPFAM" id="SSF54637">
    <property type="entry name" value="Thioesterase/thiol ester dehydrase-isomerase"/>
    <property type="match status" value="2"/>
</dbReference>
<feature type="domain" description="Acyl-CoA thioesterase-like C-terminal" evidence="2">
    <location>
        <begin position="127"/>
        <end position="262"/>
    </location>
</feature>